<evidence type="ECO:0000313" key="1">
    <source>
        <dbReference type="EMBL" id="DAF46385.1"/>
    </source>
</evidence>
<organism evidence="1">
    <name type="scientific">Podoviridae sp. ctsUe5</name>
    <dbReference type="NCBI Taxonomy" id="2827750"/>
    <lineage>
        <taxon>Viruses</taxon>
        <taxon>Duplodnaviria</taxon>
        <taxon>Heunggongvirae</taxon>
        <taxon>Uroviricota</taxon>
        <taxon>Caudoviricetes</taxon>
    </lineage>
</organism>
<protein>
    <submittedName>
        <fullName evidence="1">Uncharacterized protein</fullName>
    </submittedName>
</protein>
<reference evidence="1" key="1">
    <citation type="journal article" date="2021" name="Proc. Natl. Acad. Sci. U.S.A.">
        <title>A Catalog of Tens of Thousands of Viruses from Human Metagenomes Reveals Hidden Associations with Chronic Diseases.</title>
        <authorList>
            <person name="Tisza M.J."/>
            <person name="Buck C.B."/>
        </authorList>
    </citation>
    <scope>NUCLEOTIDE SEQUENCE</scope>
    <source>
        <strain evidence="1">CtsUe5</strain>
    </source>
</reference>
<dbReference type="EMBL" id="BK032536">
    <property type="protein sequence ID" value="DAF46385.1"/>
    <property type="molecule type" value="Genomic_DNA"/>
</dbReference>
<name>A0A8S5S615_9CAUD</name>
<accession>A0A8S5S615</accession>
<proteinExistence type="predicted"/>
<sequence>MLFVAKFLEFVVHLVYLPITLLCKLFKVDPTGDPTSHKYCDYLDHIGDKK</sequence>